<keyword evidence="7" id="KW-0408">Iron</keyword>
<dbReference type="STRING" id="60547.GCA_000751215_06781"/>
<dbReference type="NCBIfam" id="TIGR02160">
    <property type="entry name" value="PA_CoA_Oxy5"/>
    <property type="match status" value="1"/>
</dbReference>
<dbReference type="Pfam" id="PF00111">
    <property type="entry name" value="Fer2"/>
    <property type="match status" value="1"/>
</dbReference>
<dbReference type="InterPro" id="IPR017938">
    <property type="entry name" value="Riboflavin_synthase-like_b-brl"/>
</dbReference>
<evidence type="ECO:0000313" key="11">
    <source>
        <dbReference type="EMBL" id="KDR38442.1"/>
    </source>
</evidence>
<dbReference type="InterPro" id="IPR001041">
    <property type="entry name" value="2Fe-2S_ferredoxin-type"/>
</dbReference>
<dbReference type="EMBL" id="JFHC01000089">
    <property type="protein sequence ID" value="KDR38442.1"/>
    <property type="molecule type" value="Genomic_DNA"/>
</dbReference>
<evidence type="ECO:0000313" key="12">
    <source>
        <dbReference type="Proteomes" id="UP000027466"/>
    </source>
</evidence>
<dbReference type="PROSITE" id="PS51085">
    <property type="entry name" value="2FE2S_FER_2"/>
    <property type="match status" value="1"/>
</dbReference>
<sequence>MATPQFHSLRIREVRPETADAVSVSFDVPPELRDAFRFTQGQFVTLKTHIDGEETRRSYSICVGVTDYDRDGELRIGIKRVRGGRFSNFAFDTLQPGHAIDVMTPDGRFFTHLNADHSKSYVAFSGGSGITPVLAIIKSTLDTEPRSRFTLVYGNRSVDTIMFSEELEDLKNRFMSRFSLYHVLSDDLQDVELFNGVLDQQKCADFLRTVTPSAEIDEAFICGPAPMMDAAEGALKSAGVAAASIHVERFGAPLPQAGVPAIEITDETPAANLEIVIDGKRRKMRLPYEGVSLLDVGLKAGLALPYACKGGVCCTCRAKVLEGEVKMDRNYTLEQHEIDDGFVLTCQCHPLSERVVVSYDEL</sequence>
<dbReference type="GO" id="GO:0051537">
    <property type="term" value="F:2 iron, 2 sulfur cluster binding"/>
    <property type="evidence" value="ECO:0007669"/>
    <property type="project" value="UniProtKB-KW"/>
</dbReference>
<evidence type="ECO:0000256" key="7">
    <source>
        <dbReference type="ARBA" id="ARBA00023004"/>
    </source>
</evidence>
<keyword evidence="5" id="KW-0274">FAD</keyword>
<dbReference type="Pfam" id="PF00970">
    <property type="entry name" value="FAD_binding_6"/>
    <property type="match status" value="1"/>
</dbReference>
<evidence type="ECO:0000259" key="10">
    <source>
        <dbReference type="PROSITE" id="PS51384"/>
    </source>
</evidence>
<dbReference type="GO" id="GO:0046872">
    <property type="term" value="F:metal ion binding"/>
    <property type="evidence" value="ECO:0007669"/>
    <property type="project" value="UniProtKB-KW"/>
</dbReference>
<dbReference type="Gene3D" id="3.40.50.80">
    <property type="entry name" value="Nucleotide-binding domain of ferredoxin-NADP reductase (FNR) module"/>
    <property type="match status" value="1"/>
</dbReference>
<dbReference type="SUPFAM" id="SSF52343">
    <property type="entry name" value="Ferredoxin reductase-like, C-terminal NADP-linked domain"/>
    <property type="match status" value="1"/>
</dbReference>
<dbReference type="PROSITE" id="PS51384">
    <property type="entry name" value="FAD_FR"/>
    <property type="match status" value="1"/>
</dbReference>
<dbReference type="InterPro" id="IPR008333">
    <property type="entry name" value="Cbr1-like_FAD-bd_dom"/>
</dbReference>
<keyword evidence="6" id="KW-0560">Oxidoreductase</keyword>
<organism evidence="11 12">
    <name type="scientific">Caballeronia glathei</name>
    <dbReference type="NCBI Taxonomy" id="60547"/>
    <lineage>
        <taxon>Bacteria</taxon>
        <taxon>Pseudomonadati</taxon>
        <taxon>Pseudomonadota</taxon>
        <taxon>Betaproteobacteria</taxon>
        <taxon>Burkholderiales</taxon>
        <taxon>Burkholderiaceae</taxon>
        <taxon>Caballeronia</taxon>
    </lineage>
</organism>
<dbReference type="InterPro" id="IPR036010">
    <property type="entry name" value="2Fe-2S_ferredoxin-like_sf"/>
</dbReference>
<dbReference type="PANTHER" id="PTHR47354:SF8">
    <property type="entry name" value="1,2-PHENYLACETYL-COA EPOXIDASE, SUBUNIT E"/>
    <property type="match status" value="1"/>
</dbReference>
<name>A0A069PD38_9BURK</name>
<evidence type="ECO:0000256" key="6">
    <source>
        <dbReference type="ARBA" id="ARBA00023002"/>
    </source>
</evidence>
<reference evidence="11 12" key="1">
    <citation type="submission" date="2014-03" db="EMBL/GenBank/DDBJ databases">
        <title>Draft Genome Sequences of Four Burkholderia Strains.</title>
        <authorList>
            <person name="Liu X.Y."/>
            <person name="Li C.X."/>
            <person name="Xu J.H."/>
        </authorList>
    </citation>
    <scope>NUCLEOTIDE SEQUENCE [LARGE SCALE GENOMIC DNA]</scope>
    <source>
        <strain evidence="11 12">DSM 50014</strain>
    </source>
</reference>
<dbReference type="SUPFAM" id="SSF54292">
    <property type="entry name" value="2Fe-2S ferredoxin-like"/>
    <property type="match status" value="1"/>
</dbReference>
<feature type="domain" description="FAD-binding FR-type" evidence="10">
    <location>
        <begin position="4"/>
        <end position="112"/>
    </location>
</feature>
<dbReference type="PRINTS" id="PR00406">
    <property type="entry name" value="CYTB5RDTASE"/>
</dbReference>
<dbReference type="GO" id="GO:0010124">
    <property type="term" value="P:phenylacetate catabolic process"/>
    <property type="evidence" value="ECO:0007669"/>
    <property type="project" value="InterPro"/>
</dbReference>
<dbReference type="InterPro" id="IPR012675">
    <property type="entry name" value="Beta-grasp_dom_sf"/>
</dbReference>
<keyword evidence="4" id="KW-0479">Metal-binding</keyword>
<protein>
    <submittedName>
        <fullName evidence="11">Phenylacetic acid degradation protein</fullName>
    </submittedName>
</protein>
<dbReference type="AlphaFoldDB" id="A0A069PD38"/>
<dbReference type="GO" id="GO:0050660">
    <property type="term" value="F:flavin adenine dinucleotide binding"/>
    <property type="evidence" value="ECO:0007669"/>
    <property type="project" value="TreeGrafter"/>
</dbReference>
<evidence type="ECO:0000256" key="8">
    <source>
        <dbReference type="ARBA" id="ARBA00023014"/>
    </source>
</evidence>
<feature type="domain" description="2Fe-2S ferredoxin-type" evidence="9">
    <location>
        <begin position="271"/>
        <end position="362"/>
    </location>
</feature>
<keyword evidence="8" id="KW-0411">Iron-sulfur</keyword>
<dbReference type="InterPro" id="IPR011884">
    <property type="entry name" value="PaaE"/>
</dbReference>
<dbReference type="Gene3D" id="3.10.20.30">
    <property type="match status" value="1"/>
</dbReference>
<keyword evidence="2" id="KW-0285">Flavoprotein</keyword>
<keyword evidence="12" id="KW-1185">Reference proteome</keyword>
<evidence type="ECO:0000259" key="9">
    <source>
        <dbReference type="PROSITE" id="PS51085"/>
    </source>
</evidence>
<dbReference type="Proteomes" id="UP000027466">
    <property type="component" value="Unassembled WGS sequence"/>
</dbReference>
<dbReference type="InterPro" id="IPR039261">
    <property type="entry name" value="FNR_nucleotide-bd"/>
</dbReference>
<evidence type="ECO:0000256" key="1">
    <source>
        <dbReference type="ARBA" id="ARBA00001974"/>
    </source>
</evidence>
<dbReference type="CDD" id="cd00207">
    <property type="entry name" value="fer2"/>
    <property type="match status" value="1"/>
</dbReference>
<dbReference type="InterPro" id="IPR017927">
    <property type="entry name" value="FAD-bd_FR_type"/>
</dbReference>
<proteinExistence type="predicted"/>
<dbReference type="GO" id="GO:0016491">
    <property type="term" value="F:oxidoreductase activity"/>
    <property type="evidence" value="ECO:0007669"/>
    <property type="project" value="UniProtKB-KW"/>
</dbReference>
<comment type="cofactor">
    <cofactor evidence="1">
        <name>FAD</name>
        <dbReference type="ChEBI" id="CHEBI:57692"/>
    </cofactor>
</comment>
<dbReference type="RefSeq" id="WP_035940280.1">
    <property type="nucleotide sequence ID" value="NZ_CADFFX010000057.1"/>
</dbReference>
<accession>A0A069PD38</accession>
<evidence type="ECO:0000256" key="3">
    <source>
        <dbReference type="ARBA" id="ARBA00022714"/>
    </source>
</evidence>
<keyword evidence="3" id="KW-0001">2Fe-2S</keyword>
<evidence type="ECO:0000256" key="5">
    <source>
        <dbReference type="ARBA" id="ARBA00022827"/>
    </source>
</evidence>
<dbReference type="Pfam" id="PF00175">
    <property type="entry name" value="NAD_binding_1"/>
    <property type="match status" value="1"/>
</dbReference>
<dbReference type="PANTHER" id="PTHR47354">
    <property type="entry name" value="NADH OXIDOREDUCTASE HCR"/>
    <property type="match status" value="1"/>
</dbReference>
<gene>
    <name evidence="11" type="ORF">BG61_39880</name>
</gene>
<evidence type="ECO:0000256" key="4">
    <source>
        <dbReference type="ARBA" id="ARBA00022723"/>
    </source>
</evidence>
<dbReference type="Gene3D" id="2.40.30.10">
    <property type="entry name" value="Translation factors"/>
    <property type="match status" value="1"/>
</dbReference>
<dbReference type="CDD" id="cd06214">
    <property type="entry name" value="PA_degradation_oxidoreductase_like"/>
    <property type="match status" value="1"/>
</dbReference>
<dbReference type="InterPro" id="IPR050415">
    <property type="entry name" value="MRET"/>
</dbReference>
<dbReference type="SUPFAM" id="SSF63380">
    <property type="entry name" value="Riboflavin synthase domain-like"/>
    <property type="match status" value="1"/>
</dbReference>
<comment type="caution">
    <text evidence="11">The sequence shown here is derived from an EMBL/GenBank/DDBJ whole genome shotgun (WGS) entry which is preliminary data.</text>
</comment>
<evidence type="ECO:0000256" key="2">
    <source>
        <dbReference type="ARBA" id="ARBA00022630"/>
    </source>
</evidence>
<dbReference type="InterPro" id="IPR001433">
    <property type="entry name" value="OxRdtase_FAD/NAD-bd"/>
</dbReference>